<keyword evidence="7 13" id="KW-0460">Magnesium</keyword>
<evidence type="ECO:0000256" key="15">
    <source>
        <dbReference type="RuleBase" id="RU004996"/>
    </source>
</evidence>
<dbReference type="CDD" id="cd07033">
    <property type="entry name" value="TPP_PYR_DXS_TK_like"/>
    <property type="match status" value="1"/>
</dbReference>
<dbReference type="STRING" id="401625.A0A0P1BPN8"/>
<dbReference type="GO" id="GO:0046872">
    <property type="term" value="F:metal ion binding"/>
    <property type="evidence" value="ECO:0007669"/>
    <property type="project" value="UniProtKB-KW"/>
</dbReference>
<dbReference type="InterPro" id="IPR005478">
    <property type="entry name" value="Transketolase_bac-like"/>
</dbReference>
<keyword evidence="15" id="KW-0106">Calcium</keyword>
<evidence type="ECO:0000313" key="18">
    <source>
        <dbReference type="Proteomes" id="UP000054845"/>
    </source>
</evidence>
<feature type="binding site" evidence="12">
    <location>
        <position position="267"/>
    </location>
    <ligand>
        <name>thiamine diphosphate</name>
        <dbReference type="ChEBI" id="CHEBI:58937"/>
    </ligand>
</feature>
<comment type="cofactor">
    <cofactor evidence="12">
        <name>thiamine diphosphate</name>
        <dbReference type="ChEBI" id="CHEBI:58937"/>
    </cofactor>
    <text evidence="12">Binds 1 thiamine pyrophosphate per subunit. During the reaction, the substrate forms a covalent intermediate with the cofactor.</text>
</comment>
<feature type="binding site" evidence="12">
    <location>
        <position position="447"/>
    </location>
    <ligand>
        <name>thiamine diphosphate</name>
        <dbReference type="ChEBI" id="CHEBI:58937"/>
    </ligand>
</feature>
<name>A0A0P1BPN8_9BASI</name>
<evidence type="ECO:0000256" key="4">
    <source>
        <dbReference type="ARBA" id="ARBA00013152"/>
    </source>
</evidence>
<evidence type="ECO:0000256" key="2">
    <source>
        <dbReference type="ARBA" id="ARBA00007131"/>
    </source>
</evidence>
<evidence type="ECO:0000313" key="17">
    <source>
        <dbReference type="EMBL" id="CEH18873.1"/>
    </source>
</evidence>
<dbReference type="SUPFAM" id="SSF52922">
    <property type="entry name" value="TK C-terminal domain-like"/>
    <property type="match status" value="1"/>
</dbReference>
<feature type="binding site" evidence="12">
    <location>
        <position position="162"/>
    </location>
    <ligand>
        <name>thiamine diphosphate</name>
        <dbReference type="ChEBI" id="CHEBI:58937"/>
    </ligand>
</feature>
<dbReference type="InterPro" id="IPR009014">
    <property type="entry name" value="Transketo_C/PFOR_II"/>
</dbReference>
<dbReference type="GO" id="GO:0005829">
    <property type="term" value="C:cytosol"/>
    <property type="evidence" value="ECO:0007669"/>
    <property type="project" value="TreeGrafter"/>
</dbReference>
<evidence type="ECO:0000256" key="13">
    <source>
        <dbReference type="PIRSR" id="PIRSR605478-4"/>
    </source>
</evidence>
<feature type="binding site" evidence="11">
    <location>
        <position position="362"/>
    </location>
    <ligand>
        <name>substrate</name>
    </ligand>
</feature>
<evidence type="ECO:0000256" key="10">
    <source>
        <dbReference type="PIRSR" id="PIRSR605478-1"/>
    </source>
</evidence>
<dbReference type="InterPro" id="IPR033247">
    <property type="entry name" value="Transketolase_fam"/>
</dbReference>
<dbReference type="PANTHER" id="PTHR43522">
    <property type="entry name" value="TRANSKETOLASE"/>
    <property type="match status" value="1"/>
</dbReference>
<proteinExistence type="inferred from homology"/>
<feature type="binding site" evidence="11">
    <location>
        <position position="389"/>
    </location>
    <ligand>
        <name>substrate</name>
    </ligand>
</feature>
<reference evidence="17 18" key="1">
    <citation type="submission" date="2014-09" db="EMBL/GenBank/DDBJ databases">
        <authorList>
            <person name="Magalhaes I.L.F."/>
            <person name="Oliveira U."/>
            <person name="Santos F.R."/>
            <person name="Vidigal T.H.D.A."/>
            <person name="Brescovit A.D."/>
            <person name="Santos A.J."/>
        </authorList>
    </citation>
    <scope>NUCLEOTIDE SEQUENCE [LARGE SCALE GENOMIC DNA]</scope>
</reference>
<dbReference type="OrthoDB" id="10267175at2759"/>
<feature type="binding site" evidence="11">
    <location>
        <position position="471"/>
    </location>
    <ligand>
        <name>substrate</name>
    </ligand>
</feature>
<evidence type="ECO:0000259" key="16">
    <source>
        <dbReference type="SMART" id="SM00861"/>
    </source>
</evidence>
<dbReference type="InterPro" id="IPR055152">
    <property type="entry name" value="Transketolase-like_C_2"/>
</dbReference>
<dbReference type="Proteomes" id="UP000054845">
    <property type="component" value="Unassembled WGS sequence"/>
</dbReference>
<dbReference type="NCBIfam" id="TIGR00232">
    <property type="entry name" value="tktlase_bact"/>
    <property type="match status" value="1"/>
</dbReference>
<dbReference type="FunFam" id="3.40.50.970:FF:000004">
    <property type="entry name" value="Transketolase"/>
    <property type="match status" value="1"/>
</dbReference>
<feature type="binding site" evidence="11">
    <location>
        <position position="483"/>
    </location>
    <ligand>
        <name>substrate</name>
    </ligand>
</feature>
<dbReference type="GO" id="GO:0006098">
    <property type="term" value="P:pentose-phosphate shunt"/>
    <property type="evidence" value="ECO:0007669"/>
    <property type="project" value="TreeGrafter"/>
</dbReference>
<dbReference type="InterPro" id="IPR029061">
    <property type="entry name" value="THDP-binding"/>
</dbReference>
<comment type="catalytic activity">
    <reaction evidence="9 15">
        <text>D-sedoheptulose 7-phosphate + D-glyceraldehyde 3-phosphate = aldehydo-D-ribose 5-phosphate + D-xylulose 5-phosphate</text>
        <dbReference type="Rhea" id="RHEA:10508"/>
        <dbReference type="ChEBI" id="CHEBI:57483"/>
        <dbReference type="ChEBI" id="CHEBI:57737"/>
        <dbReference type="ChEBI" id="CHEBI:58273"/>
        <dbReference type="ChEBI" id="CHEBI:59776"/>
        <dbReference type="EC" id="2.2.1.1"/>
    </reaction>
</comment>
<dbReference type="PROSITE" id="PS00801">
    <property type="entry name" value="TRANSKETOLASE_1"/>
    <property type="match status" value="1"/>
</dbReference>
<feature type="binding site" evidence="11">
    <location>
        <position position="31"/>
    </location>
    <ligand>
        <name>substrate</name>
    </ligand>
</feature>
<feature type="domain" description="Transketolase-like pyrimidine-binding" evidence="16">
    <location>
        <begin position="359"/>
        <end position="535"/>
    </location>
</feature>
<keyword evidence="8 12" id="KW-0786">Thiamine pyrophosphate</keyword>
<evidence type="ECO:0000256" key="14">
    <source>
        <dbReference type="PIRSR" id="PIRSR605478-5"/>
    </source>
</evidence>
<feature type="binding site" evidence="12">
    <location>
        <position position="191"/>
    </location>
    <ligand>
        <name>thiamine diphosphate</name>
        <dbReference type="ChEBI" id="CHEBI:58937"/>
    </ligand>
</feature>
<organism evidence="17 18">
    <name type="scientific">Ceraceosorus bombacis</name>
    <dbReference type="NCBI Taxonomy" id="401625"/>
    <lineage>
        <taxon>Eukaryota</taxon>
        <taxon>Fungi</taxon>
        <taxon>Dikarya</taxon>
        <taxon>Basidiomycota</taxon>
        <taxon>Ustilaginomycotina</taxon>
        <taxon>Exobasidiomycetes</taxon>
        <taxon>Ceraceosorales</taxon>
        <taxon>Ceraceosoraceae</taxon>
        <taxon>Ceraceosorus</taxon>
    </lineage>
</organism>
<evidence type="ECO:0000256" key="6">
    <source>
        <dbReference type="ARBA" id="ARBA00022723"/>
    </source>
</evidence>
<dbReference type="Pfam" id="PF02779">
    <property type="entry name" value="Transket_pyr"/>
    <property type="match status" value="1"/>
</dbReference>
<evidence type="ECO:0000256" key="1">
    <source>
        <dbReference type="ARBA" id="ARBA00001941"/>
    </source>
</evidence>
<dbReference type="GO" id="GO:0005634">
    <property type="term" value="C:nucleus"/>
    <property type="evidence" value="ECO:0007669"/>
    <property type="project" value="TreeGrafter"/>
</dbReference>
<accession>A0A0P1BPN8</accession>
<keyword evidence="18" id="KW-1185">Reference proteome</keyword>
<comment type="subunit">
    <text evidence="3 15">Homodimer.</text>
</comment>
<dbReference type="EMBL" id="CCYA01000276">
    <property type="protein sequence ID" value="CEH18873.1"/>
    <property type="molecule type" value="Genomic_DNA"/>
</dbReference>
<dbReference type="CDD" id="cd02012">
    <property type="entry name" value="TPP_TK"/>
    <property type="match status" value="1"/>
</dbReference>
<sequence length="691" mass="74430">MTFTPLPTDEKAIATIRTLAADIVFKSNSGHPGMPMGMAPIAHLLFSRFFTASGKDPKWINRDRFVLSNGHGCALQYIMLHLLGYNISLDDLKTFRQLDSKCPGHPETNHGVDGIEVTTGPLGQGFSNAVGLAIAQANAAATFNKDGAELFTNKTYTFLGDGCLMEGIASEAASLAGHLKLGNMICVYDDNHISIDGDTACSFTEDVEQRFLAYDWHVLAVNDGDKDLAAMYAAIEEAHKVTDKPTLIRLKTTIGFGSKIQGGAGTHGAPLKADDIEQVKTKFGFDPKQNFVVPDEVVKAYGEVQQRGTKAIEAWNKVFADYGKKHSAEHAELQRRIEGKLPQGWESALPTYKPTDSAVASRKLSEGVLAKLAVALPELLGGSADLTGSNLTRWGDAVDFQHPSTRLGDYSGRYIRYGVREHAMGAIMNGLNAYGLHIPTSGTFLNFVSYAVGAVRLSALSKHQVIWVATHDSIGLGEDGPTHQPIETAGALRAIPNLNFWRPADGNEVSAAYKVAIESRNTPSVLALSRQNLPQLEGSSIEKASKGGYVVKEAPGGKADIILVATGSEVAISVDAASALKENGINARVVSLPSWHTFEQQPYEYRLSVLPSGQPILSVEVYSRVGWQAYSHVQHSIDRFGASAPAGALYKKFGFTPEVIAEKSQKIIAHYKAQSIKAVSPVELHAAFVSE</sequence>
<feature type="binding site" evidence="11">
    <location>
        <position position="267"/>
    </location>
    <ligand>
        <name>substrate</name>
    </ligand>
</feature>
<comment type="similarity">
    <text evidence="2 15">Belongs to the transketolase family.</text>
</comment>
<dbReference type="SUPFAM" id="SSF52518">
    <property type="entry name" value="Thiamin diphosphate-binding fold (THDP-binding)"/>
    <property type="match status" value="2"/>
</dbReference>
<comment type="cofactor">
    <cofactor evidence="13">
        <name>Mg(2+)</name>
        <dbReference type="ChEBI" id="CHEBI:18420"/>
    </cofactor>
    <text evidence="13">Binds 1 Mg(2+) ion per subunit. Can also utilize other divalent metal cations, such as Ca(2+), Mn(2+) and Co(2+).</text>
</comment>
<evidence type="ECO:0000256" key="11">
    <source>
        <dbReference type="PIRSR" id="PIRSR605478-2"/>
    </source>
</evidence>
<dbReference type="PANTHER" id="PTHR43522:SF2">
    <property type="entry name" value="TRANSKETOLASE 1-RELATED"/>
    <property type="match status" value="1"/>
</dbReference>
<evidence type="ECO:0000256" key="9">
    <source>
        <dbReference type="ARBA" id="ARBA00049473"/>
    </source>
</evidence>
<feature type="active site" description="Proton donor" evidence="10">
    <location>
        <position position="421"/>
    </location>
</feature>
<feature type="binding site" evidence="13">
    <location>
        <position position="161"/>
    </location>
    <ligand>
        <name>Mg(2+)</name>
        <dbReference type="ChEBI" id="CHEBI:18420"/>
    </ligand>
</feature>
<evidence type="ECO:0000256" key="12">
    <source>
        <dbReference type="PIRSR" id="PIRSR605478-3"/>
    </source>
</evidence>
<dbReference type="InterPro" id="IPR005474">
    <property type="entry name" value="Transketolase_N"/>
</dbReference>
<dbReference type="Pfam" id="PF00456">
    <property type="entry name" value="Transketolase_N"/>
    <property type="match status" value="1"/>
</dbReference>
<dbReference type="GO" id="GO:0004802">
    <property type="term" value="F:transketolase activity"/>
    <property type="evidence" value="ECO:0007669"/>
    <property type="project" value="UniProtKB-EC"/>
</dbReference>
<feature type="binding site" evidence="11">
    <location>
        <position position="530"/>
    </location>
    <ligand>
        <name>substrate</name>
    </ligand>
</feature>
<dbReference type="Pfam" id="PF22613">
    <property type="entry name" value="Transketolase_C_1"/>
    <property type="match status" value="1"/>
</dbReference>
<dbReference type="EC" id="2.2.1.1" evidence="4 15"/>
<feature type="binding site" evidence="11">
    <location>
        <position position="479"/>
    </location>
    <ligand>
        <name>substrate</name>
    </ligand>
</feature>
<feature type="binding site" evidence="13">
    <location>
        <position position="193"/>
    </location>
    <ligand>
        <name>Mg(2+)</name>
        <dbReference type="ChEBI" id="CHEBI:18420"/>
    </ligand>
</feature>
<dbReference type="PROSITE" id="PS00802">
    <property type="entry name" value="TRANSKETOLASE_2"/>
    <property type="match status" value="1"/>
</dbReference>
<evidence type="ECO:0000256" key="5">
    <source>
        <dbReference type="ARBA" id="ARBA00022679"/>
    </source>
</evidence>
<feature type="site" description="Important for catalytic activity" evidence="14">
    <location>
        <position position="267"/>
    </location>
</feature>
<comment type="cofactor">
    <cofactor evidence="1">
        <name>Co(2+)</name>
        <dbReference type="ChEBI" id="CHEBI:48828"/>
    </cofactor>
</comment>
<feature type="binding site" evidence="12">
    <location>
        <position position="71"/>
    </location>
    <ligand>
        <name>thiamine diphosphate</name>
        <dbReference type="ChEBI" id="CHEBI:58937"/>
    </ligand>
</feature>
<dbReference type="InterPro" id="IPR020826">
    <property type="entry name" value="Transketolase_BS"/>
</dbReference>
<feature type="binding site" evidence="13">
    <location>
        <position position="191"/>
    </location>
    <ligand>
        <name>Mg(2+)</name>
        <dbReference type="ChEBI" id="CHEBI:18420"/>
    </ligand>
</feature>
<evidence type="ECO:0000256" key="8">
    <source>
        <dbReference type="ARBA" id="ARBA00023052"/>
    </source>
</evidence>
<dbReference type="Gene3D" id="3.40.50.970">
    <property type="match status" value="2"/>
</dbReference>
<feature type="site" description="Important for catalytic activity" evidence="14">
    <location>
        <position position="31"/>
    </location>
</feature>
<comment type="cofactor">
    <cofactor evidence="15">
        <name>Mg(2+)</name>
        <dbReference type="ChEBI" id="CHEBI:18420"/>
    </cofactor>
    <cofactor evidence="15">
        <name>Ca(2+)</name>
        <dbReference type="ChEBI" id="CHEBI:29108"/>
    </cofactor>
    <cofactor evidence="15">
        <name>Mn(2+)</name>
        <dbReference type="ChEBI" id="CHEBI:29035"/>
    </cofactor>
    <cofactor evidence="15">
        <name>Co(2+)</name>
        <dbReference type="ChEBI" id="CHEBI:48828"/>
    </cofactor>
    <text evidence="15">Binds 1 Mg(2+) ion per subunit. Can also utilize other divalent metal cations, such as Ca(2+), Mn(2+) and Co(2+).</text>
</comment>
<dbReference type="InterPro" id="IPR005475">
    <property type="entry name" value="Transketolase-like_Pyr-bd"/>
</dbReference>
<dbReference type="AlphaFoldDB" id="A0A0P1BPN8"/>
<comment type="function">
    <text evidence="15">Catalyzes the transfer of a two-carbon ketol group from a ketose donor to an aldose acceptor, via a covalent intermediate with the cofactor thiamine pyrophosphate.</text>
</comment>
<feature type="binding site" evidence="12">
    <location>
        <begin position="120"/>
        <end position="122"/>
    </location>
    <ligand>
        <name>thiamine diphosphate</name>
        <dbReference type="ChEBI" id="CHEBI:58937"/>
    </ligand>
</feature>
<dbReference type="FunFam" id="3.40.50.970:FF:000003">
    <property type="entry name" value="Transketolase"/>
    <property type="match status" value="1"/>
</dbReference>
<evidence type="ECO:0000256" key="7">
    <source>
        <dbReference type="ARBA" id="ARBA00022842"/>
    </source>
</evidence>
<protein>
    <recommendedName>
        <fullName evidence="4 15">Transketolase</fullName>
        <ecNumber evidence="4 15">2.2.1.1</ecNumber>
    </recommendedName>
</protein>
<keyword evidence="6 13" id="KW-0479">Metal-binding</keyword>
<keyword evidence="5 15" id="KW-0808">Transferase</keyword>
<dbReference type="Gene3D" id="3.40.50.920">
    <property type="match status" value="1"/>
</dbReference>
<dbReference type="SMART" id="SM00861">
    <property type="entry name" value="Transket_pyr"/>
    <property type="match status" value="1"/>
</dbReference>
<evidence type="ECO:0000256" key="3">
    <source>
        <dbReference type="ARBA" id="ARBA00011738"/>
    </source>
</evidence>
<dbReference type="FunFam" id="3.40.50.920:FF:000003">
    <property type="entry name" value="Transketolase"/>
    <property type="match status" value="1"/>
</dbReference>
<dbReference type="InterPro" id="IPR049557">
    <property type="entry name" value="Transketolase_CS"/>
</dbReference>